<gene>
    <name evidence="1" type="ORF">LCGC14_2722490</name>
</gene>
<organism evidence="1">
    <name type="scientific">marine sediment metagenome</name>
    <dbReference type="NCBI Taxonomy" id="412755"/>
    <lineage>
        <taxon>unclassified sequences</taxon>
        <taxon>metagenomes</taxon>
        <taxon>ecological metagenomes</taxon>
    </lineage>
</organism>
<dbReference type="AlphaFoldDB" id="A0A0F8Z9T9"/>
<accession>A0A0F8Z9T9</accession>
<comment type="caution">
    <text evidence="1">The sequence shown here is derived from an EMBL/GenBank/DDBJ whole genome shotgun (WGS) entry which is preliminary data.</text>
</comment>
<sequence length="45" mass="5362">MRKLTDIFSIKPCNPNKLVRENREKINELIDYIESLERKISNADN</sequence>
<reference evidence="1" key="1">
    <citation type="journal article" date="2015" name="Nature">
        <title>Complex archaea that bridge the gap between prokaryotes and eukaryotes.</title>
        <authorList>
            <person name="Spang A."/>
            <person name="Saw J.H."/>
            <person name="Jorgensen S.L."/>
            <person name="Zaremba-Niedzwiedzka K."/>
            <person name="Martijn J."/>
            <person name="Lind A.E."/>
            <person name="van Eijk R."/>
            <person name="Schleper C."/>
            <person name="Guy L."/>
            <person name="Ettema T.J."/>
        </authorList>
    </citation>
    <scope>NUCLEOTIDE SEQUENCE</scope>
</reference>
<proteinExistence type="predicted"/>
<evidence type="ECO:0000313" key="1">
    <source>
        <dbReference type="EMBL" id="KKK90488.1"/>
    </source>
</evidence>
<name>A0A0F8Z9T9_9ZZZZ</name>
<protein>
    <submittedName>
        <fullName evidence="1">Uncharacterized protein</fullName>
    </submittedName>
</protein>
<dbReference type="EMBL" id="LAZR01049080">
    <property type="protein sequence ID" value="KKK90488.1"/>
    <property type="molecule type" value="Genomic_DNA"/>
</dbReference>